<feature type="compositionally biased region" description="Polar residues" evidence="8">
    <location>
        <begin position="1159"/>
        <end position="1172"/>
    </location>
</feature>
<evidence type="ECO:0000256" key="8">
    <source>
        <dbReference type="SAM" id="MobiDB-lite"/>
    </source>
</evidence>
<feature type="compositionally biased region" description="Low complexity" evidence="8">
    <location>
        <begin position="569"/>
        <end position="583"/>
    </location>
</feature>
<dbReference type="InterPro" id="IPR024943">
    <property type="entry name" value="Enhancer_polycomb"/>
</dbReference>
<feature type="compositionally biased region" description="Polar residues" evidence="8">
    <location>
        <begin position="1020"/>
        <end position="1041"/>
    </location>
</feature>
<feature type="compositionally biased region" description="Basic and acidic residues" evidence="8">
    <location>
        <begin position="633"/>
        <end position="661"/>
    </location>
</feature>
<evidence type="ECO:0000256" key="7">
    <source>
        <dbReference type="RuleBase" id="RU361124"/>
    </source>
</evidence>
<comment type="subcellular location">
    <subcellularLocation>
        <location evidence="1 7">Nucleus</location>
    </subcellularLocation>
</comment>
<dbReference type="STRING" id="1280837.A0A316V841"/>
<feature type="compositionally biased region" description="Low complexity" evidence="8">
    <location>
        <begin position="736"/>
        <end position="758"/>
    </location>
</feature>
<evidence type="ECO:0000259" key="9">
    <source>
        <dbReference type="Pfam" id="PF10513"/>
    </source>
</evidence>
<dbReference type="OrthoDB" id="435275at2759"/>
<evidence type="ECO:0000313" key="10">
    <source>
        <dbReference type="EMBL" id="PWN33787.1"/>
    </source>
</evidence>
<dbReference type="RefSeq" id="XP_025354089.1">
    <property type="nucleotide sequence ID" value="XM_025497829.1"/>
</dbReference>
<dbReference type="InterPro" id="IPR019542">
    <property type="entry name" value="Enhancer_polycomb-like_N"/>
</dbReference>
<feature type="region of interest" description="Disordered" evidence="8">
    <location>
        <begin position="525"/>
        <end position="800"/>
    </location>
</feature>
<feature type="region of interest" description="Disordered" evidence="8">
    <location>
        <begin position="992"/>
        <end position="1041"/>
    </location>
</feature>
<evidence type="ECO:0000256" key="4">
    <source>
        <dbReference type="ARBA" id="ARBA00023163"/>
    </source>
</evidence>
<dbReference type="GO" id="GO:0035267">
    <property type="term" value="C:NuA4 histone acetyltransferase complex"/>
    <property type="evidence" value="ECO:0007669"/>
    <property type="project" value="InterPro"/>
</dbReference>
<keyword evidence="4 7" id="KW-0804">Transcription</keyword>
<evidence type="ECO:0000256" key="1">
    <source>
        <dbReference type="ARBA" id="ARBA00004123"/>
    </source>
</evidence>
<feature type="region of interest" description="Disordered" evidence="8">
    <location>
        <begin position="1101"/>
        <end position="1172"/>
    </location>
</feature>
<comment type="similarity">
    <text evidence="2 7">Belongs to the enhancer of polycomb family.</text>
</comment>
<evidence type="ECO:0000256" key="5">
    <source>
        <dbReference type="ARBA" id="ARBA00023242"/>
    </source>
</evidence>
<evidence type="ECO:0000256" key="6">
    <source>
        <dbReference type="ARBA" id="ARBA00025513"/>
    </source>
</evidence>
<evidence type="ECO:0000256" key="3">
    <source>
        <dbReference type="ARBA" id="ARBA00023015"/>
    </source>
</evidence>
<dbReference type="EMBL" id="KZ819604">
    <property type="protein sequence ID" value="PWN33787.1"/>
    <property type="molecule type" value="Genomic_DNA"/>
</dbReference>
<feature type="compositionally biased region" description="Low complexity" evidence="8">
    <location>
        <begin position="1117"/>
        <end position="1134"/>
    </location>
</feature>
<dbReference type="GO" id="GO:0005634">
    <property type="term" value="C:nucleus"/>
    <property type="evidence" value="ECO:0007669"/>
    <property type="project" value="UniProtKB-SubCell"/>
</dbReference>
<feature type="compositionally biased region" description="Low complexity" evidence="8">
    <location>
        <begin position="695"/>
        <end position="710"/>
    </location>
</feature>
<gene>
    <name evidence="10" type="ORF">FA14DRAFT_156467</name>
</gene>
<feature type="compositionally biased region" description="Polar residues" evidence="8">
    <location>
        <begin position="711"/>
        <end position="726"/>
    </location>
</feature>
<name>A0A316V841_9BASI</name>
<feature type="compositionally biased region" description="Low complexity" evidence="8">
    <location>
        <begin position="992"/>
        <end position="1012"/>
    </location>
</feature>
<evidence type="ECO:0000313" key="11">
    <source>
        <dbReference type="Proteomes" id="UP000245771"/>
    </source>
</evidence>
<feature type="compositionally biased region" description="Acidic residues" evidence="8">
    <location>
        <begin position="776"/>
        <end position="800"/>
    </location>
</feature>
<feature type="compositionally biased region" description="Basic and acidic residues" evidence="8">
    <location>
        <begin position="765"/>
        <end position="775"/>
    </location>
</feature>
<dbReference type="PANTHER" id="PTHR14898">
    <property type="entry name" value="ENHANCER OF POLYCOMB"/>
    <property type="match status" value="1"/>
</dbReference>
<keyword evidence="11" id="KW-1185">Reference proteome</keyword>
<reference evidence="10 11" key="1">
    <citation type="journal article" date="2018" name="Mol. Biol. Evol.">
        <title>Broad Genomic Sampling Reveals a Smut Pathogenic Ancestry of the Fungal Clade Ustilaginomycotina.</title>
        <authorList>
            <person name="Kijpornyongpan T."/>
            <person name="Mondo S.J."/>
            <person name="Barry K."/>
            <person name="Sandor L."/>
            <person name="Lee J."/>
            <person name="Lipzen A."/>
            <person name="Pangilinan J."/>
            <person name="LaButti K."/>
            <person name="Hainaut M."/>
            <person name="Henrissat B."/>
            <person name="Grigoriev I.V."/>
            <person name="Spatafora J.W."/>
            <person name="Aime M.C."/>
        </authorList>
    </citation>
    <scope>NUCLEOTIDE SEQUENCE [LARGE SCALE GENOMIC DNA]</scope>
    <source>
        <strain evidence="10 11">MCA 3882</strain>
    </source>
</reference>
<dbReference type="InParanoid" id="A0A316V841"/>
<protein>
    <recommendedName>
        <fullName evidence="7">Enhancer of polycomb-like protein</fullName>
    </recommendedName>
</protein>
<feature type="compositionally biased region" description="Polar residues" evidence="8">
    <location>
        <begin position="1135"/>
        <end position="1147"/>
    </location>
</feature>
<keyword evidence="5 7" id="KW-0539">Nucleus</keyword>
<accession>A0A316V841</accession>
<dbReference type="Proteomes" id="UP000245771">
    <property type="component" value="Unassembled WGS sequence"/>
</dbReference>
<dbReference type="Pfam" id="PF10513">
    <property type="entry name" value="EPL1"/>
    <property type="match status" value="1"/>
</dbReference>
<feature type="compositionally biased region" description="Polar residues" evidence="8">
    <location>
        <begin position="1101"/>
        <end position="1116"/>
    </location>
</feature>
<dbReference type="GO" id="GO:0006357">
    <property type="term" value="P:regulation of transcription by RNA polymerase II"/>
    <property type="evidence" value="ECO:0007669"/>
    <property type="project" value="InterPro"/>
</dbReference>
<evidence type="ECO:0000256" key="2">
    <source>
        <dbReference type="ARBA" id="ARBA00008035"/>
    </source>
</evidence>
<keyword evidence="3 7" id="KW-0805">Transcription regulation</keyword>
<feature type="domain" description="Enhancer of polycomb-like N-terminal" evidence="9">
    <location>
        <begin position="19"/>
        <end position="222"/>
    </location>
</feature>
<comment type="function">
    <text evidence="6">Component of the NuA4 histone acetyltransferase complex which is involved in transcriptional activation of selected genes principally by acetylation of nucleosomal histone H4 and H2A. The NuA4 complex is also involved in DNA repair. Involved in gene silencing by neighboring heterochromatin, blockage of the silencing spreading along the chromosome, and required for cell cycle progression through G2/M.</text>
</comment>
<dbReference type="GeneID" id="37019610"/>
<feature type="compositionally biased region" description="Polar residues" evidence="8">
    <location>
        <begin position="662"/>
        <end position="677"/>
    </location>
</feature>
<organism evidence="10 11">
    <name type="scientific">Meira miltonrushii</name>
    <dbReference type="NCBI Taxonomy" id="1280837"/>
    <lineage>
        <taxon>Eukaryota</taxon>
        <taxon>Fungi</taxon>
        <taxon>Dikarya</taxon>
        <taxon>Basidiomycota</taxon>
        <taxon>Ustilaginomycotina</taxon>
        <taxon>Exobasidiomycetes</taxon>
        <taxon>Exobasidiales</taxon>
        <taxon>Brachybasidiaceae</taxon>
        <taxon>Meira</taxon>
    </lineage>
</organism>
<proteinExistence type="inferred from homology"/>
<sequence>MVTTIASGAGIAAGLPNRRLKKLGFKQLLSIQRGSSALAGATESAIENEDSQDKGLGVDASEISEHHLQAALSSSQVAADALANAQANGNGAGPAPAKVSYHIPTPDAKAVLMQREYHYLYKLGAYSDPVTYIRTSKTVEESIRGPSYTLDEDDDLWLEDRNKKAADALDAALLKARPPSSAKGKNKEKSRDEMAASLARENVDLKVISQDEFEMVMTVFEQVTSDKVPFAHLDLSKLPTLDDLLPSFEEDSEVSKLAFPELPELGWEQSSSSSSHLKQEWSPENPYRNLPALKNVAKVVYPWWKNRREDREGRAIMPSLNFDESNDNDPYVCFRRREVKMVRKTRKTDAMHLEKLVRLRHELQQSVSLLSLLAQREKTKRATLVQDKACWQSTRELLEVKKQWNIAGPSNGTEDEELISVEKRDEHAHGVAGVVAMNISSKKKRKADDAATSVASIKEGGVVKIPNRKARPSNGEESATAGAAAAAGQANATNGAASSTASTGLGSAILDRVQAVQAYIEREVQRKSDSDLGWEEGSDAAFQPIPVPSHLRSFRPIHLDSQSDASEMPSFPWSSNSPSNVNNFGRVGRPASFRRRVGRGGRIFLDRKLPAPSPVPSSLSDWPRNGANAESASKSEQKGKDKEADESGKEGKESSNEKQNEVKQPSRSQTTNDSGLKSQGKDQLPELLTGPFAFSASIRPSQLSSSSAASRTMQTGPFASSPLKQQNVDHVDGGASDASSSTSSHHSKISTSTKATSIDESEEPVQQKENRREQQNSDDEMAGVGEDDDENDSIASEDEVERWTRIQERWRYDDETGRWAGLGLCGLGGMEDDDEAIIDDFDQRFMRFRMNLLEEADLMKLSTDLSNVMQAQAAADTPSTIPAGYSIFRGDSTNVYSQAQQQQAVQAQQAQAQAQQHAQQQAAAQAAALGHPNALARAAQTNVGGPLAALQQQQPIQQAQLQLALQQQQQQRAVQAQAQALANAAAAAAASANQQGGQQQQSGGAQHGHQQGSPNVRVPNGQQPNVQANGQTSQMPSHSAAQAITHPLAQSFGGVQGLPNQAAVNGAAAAMAAGRFGPNNAHAANLLAQFASGLGGNLSANAMSSPQMQNQLNRPLSSSPVPQAQGQQQQRSSPHIGSNGSYHSSPAQGHAMPMGGSQQGQQRMNGNSINLLNGAGANQMTQMNPLQAAAAIQQAQAALQAQQNMQQQQQANGQQQPQLQTQPQPQFTPQQLLAMQAALTQNVNMQLKLPQNRNRNMQLAQAQQQLAAVTAAAQASANKGVNGMNGQQQQSHLNMGVGQQGQGQQQQLSQAQIGMGLLQNLQQQINFAQQNQQHNPGLNAALNAATASMGPNANGLLAALNQQVNSSPQSKGRT</sequence>